<evidence type="ECO:0000313" key="1">
    <source>
        <dbReference type="EMBL" id="CAA3000916.1"/>
    </source>
</evidence>
<dbReference type="AlphaFoldDB" id="A0A8S0TBN4"/>
<evidence type="ECO:0000313" key="2">
    <source>
        <dbReference type="Proteomes" id="UP000594638"/>
    </source>
</evidence>
<keyword evidence="2" id="KW-1185">Reference proteome</keyword>
<name>A0A8S0TBN4_OLEEU</name>
<accession>A0A8S0TBN4</accession>
<proteinExistence type="predicted"/>
<organism evidence="1 2">
    <name type="scientific">Olea europaea subsp. europaea</name>
    <dbReference type="NCBI Taxonomy" id="158383"/>
    <lineage>
        <taxon>Eukaryota</taxon>
        <taxon>Viridiplantae</taxon>
        <taxon>Streptophyta</taxon>
        <taxon>Embryophyta</taxon>
        <taxon>Tracheophyta</taxon>
        <taxon>Spermatophyta</taxon>
        <taxon>Magnoliopsida</taxon>
        <taxon>eudicotyledons</taxon>
        <taxon>Gunneridae</taxon>
        <taxon>Pentapetalae</taxon>
        <taxon>asterids</taxon>
        <taxon>lamiids</taxon>
        <taxon>Lamiales</taxon>
        <taxon>Oleaceae</taxon>
        <taxon>Oleeae</taxon>
        <taxon>Olea</taxon>
    </lineage>
</organism>
<dbReference type="Gramene" id="OE9A042999T1">
    <property type="protein sequence ID" value="OE9A042999C1"/>
    <property type="gene ID" value="OE9A042999"/>
</dbReference>
<reference evidence="1 2" key="1">
    <citation type="submission" date="2019-12" db="EMBL/GenBank/DDBJ databases">
        <authorList>
            <person name="Alioto T."/>
            <person name="Alioto T."/>
            <person name="Gomez Garrido J."/>
        </authorList>
    </citation>
    <scope>NUCLEOTIDE SEQUENCE [LARGE SCALE GENOMIC DNA]</scope>
</reference>
<feature type="non-terminal residue" evidence="1">
    <location>
        <position position="64"/>
    </location>
</feature>
<comment type="caution">
    <text evidence="1">The sequence shown here is derived from an EMBL/GenBank/DDBJ whole genome shotgun (WGS) entry which is preliminary data.</text>
</comment>
<gene>
    <name evidence="1" type="ORF">OLEA9_A042999</name>
</gene>
<dbReference type="Proteomes" id="UP000594638">
    <property type="component" value="Unassembled WGS sequence"/>
</dbReference>
<sequence>NFYPQPLIIENRGLASGDVDVGEKTREATPWDCRREREIERGLECCGDGRLCCKSSERLLGVKS</sequence>
<feature type="non-terminal residue" evidence="1">
    <location>
        <position position="1"/>
    </location>
</feature>
<dbReference type="EMBL" id="CACTIH010005720">
    <property type="protein sequence ID" value="CAA3000916.1"/>
    <property type="molecule type" value="Genomic_DNA"/>
</dbReference>
<protein>
    <submittedName>
        <fullName evidence="1">Uncharacterized protein</fullName>
    </submittedName>
</protein>